<reference evidence="1 2" key="1">
    <citation type="submission" date="2020-08" db="EMBL/GenBank/DDBJ databases">
        <title>Genome sequence of Tessaracoccus defluvii JCM 17540T.</title>
        <authorList>
            <person name="Hyun D.-W."/>
            <person name="Bae J.-W."/>
        </authorList>
    </citation>
    <scope>NUCLEOTIDE SEQUENCE [LARGE SCALE GENOMIC DNA]</scope>
    <source>
        <strain evidence="1 2">JCM 17540</strain>
    </source>
</reference>
<dbReference type="RefSeq" id="WP_187720871.1">
    <property type="nucleotide sequence ID" value="NZ_BAABBL010000005.1"/>
</dbReference>
<dbReference type="AlphaFoldDB" id="A0A7H0H5C6"/>
<protein>
    <submittedName>
        <fullName evidence="1">Uncharacterized protein</fullName>
    </submittedName>
</protein>
<name>A0A7H0H5C6_9ACTN</name>
<organism evidence="1 2">
    <name type="scientific">Tessaracoccus defluvii</name>
    <dbReference type="NCBI Taxonomy" id="1285901"/>
    <lineage>
        <taxon>Bacteria</taxon>
        <taxon>Bacillati</taxon>
        <taxon>Actinomycetota</taxon>
        <taxon>Actinomycetes</taxon>
        <taxon>Propionibacteriales</taxon>
        <taxon>Propionibacteriaceae</taxon>
        <taxon>Tessaracoccus</taxon>
    </lineage>
</organism>
<dbReference type="EMBL" id="CP060789">
    <property type="protein sequence ID" value="QNP55742.1"/>
    <property type="molecule type" value="Genomic_DNA"/>
</dbReference>
<dbReference type="Proteomes" id="UP000516117">
    <property type="component" value="Chromosome"/>
</dbReference>
<evidence type="ECO:0000313" key="1">
    <source>
        <dbReference type="EMBL" id="QNP55742.1"/>
    </source>
</evidence>
<dbReference type="KEGG" id="tdf:H9L22_16615"/>
<proteinExistence type="predicted"/>
<evidence type="ECO:0000313" key="2">
    <source>
        <dbReference type="Proteomes" id="UP000516117"/>
    </source>
</evidence>
<keyword evidence="2" id="KW-1185">Reference proteome</keyword>
<gene>
    <name evidence="1" type="ORF">H9L22_16615</name>
</gene>
<accession>A0A7H0H5C6</accession>
<sequence length="603" mass="63597">MTSTPDDQEPLDDWAALTKKALTGRAAVPKQAPARAGFLEHFTAALVGGVNPTGPLGELLPLAVGRRWIDRVTAVETAFVALDGAQRPVDRKVWTGVLRQGLGVTDEELLDWADLLVAVLSHGDSAVATELAPPLIAGGDEDLLGDVLSVTLPTDIKKVARTVLDAAATRPRPAADVVSLVSALLPPHLASSDRQLVRSALLLTARWRIALEDDEPEPTTTVGLWRPTPPVWQLPRFRTNDPDAAPLTELAGRLLGRPAGVVDVEAEQFLASATAVAWHDPAAARVALAGVPGSEAYGLRHVRAWVDGVDPRHTLPAVIADPADSREVGVMRRLGELPLLLSTPTWLDLGIDVADLVGRLRRYASTGAVVCGADLRLALTRVDPADATDDVLAALADLEVRVDDGTTRAGPVVAEVLRRGRTTPGAGIHLTQGPELGLLLRQLARSREPLGRRAATAMLTLQRDPHPAAVDDAATAVHEAWSRGLIRPGSVDVTLLEEGDGPTGLATFATFCLDLARDGMLALVWPVLDDVVALSASRSRLLTGTADVIDVLAELLPEARGAVDSGAAEPSTLRLPGVTATAGRPGKARAVISARRLIERART</sequence>